<dbReference type="NCBIfam" id="TIGR01766">
    <property type="entry name" value="IS200/IS605 family accessory protein TnpB-like domain"/>
    <property type="match status" value="1"/>
</dbReference>
<proteinExistence type="predicted"/>
<accession>A0A916J040</accession>
<protein>
    <recommendedName>
        <fullName evidence="3">Cas12f1-like TNB domain-containing protein</fullName>
    </recommendedName>
</protein>
<keyword evidence="5" id="KW-1185">Reference proteome</keyword>
<evidence type="ECO:0000256" key="1">
    <source>
        <dbReference type="ARBA" id="ARBA00023125"/>
    </source>
</evidence>
<dbReference type="GO" id="GO:0003677">
    <property type="term" value="F:DNA binding"/>
    <property type="evidence" value="ECO:0007669"/>
    <property type="project" value="UniProtKB-KW"/>
</dbReference>
<evidence type="ECO:0000256" key="2">
    <source>
        <dbReference type="SAM" id="MobiDB-lite"/>
    </source>
</evidence>
<feature type="domain" description="Cas12f1-like TNB" evidence="3">
    <location>
        <begin position="489"/>
        <end position="592"/>
    </location>
</feature>
<dbReference type="Proteomes" id="UP000672934">
    <property type="component" value="Unassembled WGS sequence"/>
</dbReference>
<evidence type="ECO:0000313" key="4">
    <source>
        <dbReference type="EMBL" id="CAG2156219.1"/>
    </source>
</evidence>
<dbReference type="InterPro" id="IPR010095">
    <property type="entry name" value="Cas12f1-like_TNB"/>
</dbReference>
<dbReference type="EMBL" id="CAJPUY010000028">
    <property type="protein sequence ID" value="CAG2156219.1"/>
    <property type="molecule type" value="Genomic_DNA"/>
</dbReference>
<dbReference type="Pfam" id="PF07282">
    <property type="entry name" value="Cas12f1-like_TNB"/>
    <property type="match status" value="1"/>
</dbReference>
<evidence type="ECO:0000313" key="5">
    <source>
        <dbReference type="Proteomes" id="UP000672934"/>
    </source>
</evidence>
<reference evidence="4" key="1">
    <citation type="submission" date="2021-03" db="EMBL/GenBank/DDBJ databases">
        <authorList>
            <person name="Peeters C."/>
        </authorList>
    </citation>
    <scope>NUCLEOTIDE SEQUENCE</scope>
    <source>
        <strain evidence="4">LMG 31506</strain>
    </source>
</reference>
<dbReference type="RefSeq" id="WP_211950477.1">
    <property type="nucleotide sequence ID" value="NZ_CAJPUY010000028.1"/>
</dbReference>
<comment type="caution">
    <text evidence="4">The sequence shown here is derived from an EMBL/GenBank/DDBJ whole genome shotgun (WGS) entry which is preliminary data.</text>
</comment>
<evidence type="ECO:0000259" key="3">
    <source>
        <dbReference type="Pfam" id="PF07282"/>
    </source>
</evidence>
<sequence length="626" mass="69245">MNESDPQHVDDKPMKAYVQRALVLDKPGAALNAVCLALGLQCKNLYNTAHFAVNNVTTAYDRVDGGYRVKDDLHEHQRVAIERVNVAIDRINSARRDKHESEVASAYPGAKTPELKLVARLETFSLSPLGSLLDITVLDNVLRAWPGMDGTAVYGRLPAAAAQQVLRRYKAAWAGYFNSLAKFVAGGAGFTGKPRSPSYLAGNSRYVLEIPLAQIGRTLIGLGDKVIPVDMAETLALTAEEMAAWNTYPILEVIERALMRRGFGSGTPQHLRIVPTGQGVKFEAVVRVPREFDQNSPLAMLEQELAAQLVTAKGKALTPAKRNDVFVCALSEHENMPSAGIDLGVNNMATVAYTTGSHAHVVSSGRFEVVMGRQDARIDRLKSVLMTPELRALQAKMDEAKQRGERLSRGDQMVLRKGMKALYADPAYLEAQRRRAQWLNDFLHKLSNNLVRNCATRGVQVIVIGQNKGWKNGGDMGTTQNRRFRTIPHARLIELIRYKAEQQGIVVVTTEESYTSKTSFVNNEPLRKHSGKKKSKAAAEKSASTKVEPEQTSPAHEPLGRRLKDERNTFVNAHQTGRLARVHADVNAAFNIMRKVFQRMAYHAGLTLKYTVMRLSPRLGLVQAEI</sequence>
<feature type="region of interest" description="Disordered" evidence="2">
    <location>
        <begin position="519"/>
        <end position="563"/>
    </location>
</feature>
<dbReference type="AlphaFoldDB" id="A0A916J040"/>
<keyword evidence="1" id="KW-0238">DNA-binding</keyword>
<organism evidence="4 5">
    <name type="scientific">Cupriavidus yeoncheonensis</name>
    <dbReference type="NCBI Taxonomy" id="1462994"/>
    <lineage>
        <taxon>Bacteria</taxon>
        <taxon>Pseudomonadati</taxon>
        <taxon>Pseudomonadota</taxon>
        <taxon>Betaproteobacteria</taxon>
        <taxon>Burkholderiales</taxon>
        <taxon>Burkholderiaceae</taxon>
        <taxon>Cupriavidus</taxon>
    </lineage>
</organism>
<name>A0A916J040_9BURK</name>
<gene>
    <name evidence="4" type="ORF">LMG31506_05635</name>
</gene>